<dbReference type="Proteomes" id="UP000176050">
    <property type="component" value="Chromosome"/>
</dbReference>
<name>A0A1D8P7K1_9FLAO</name>
<keyword evidence="1" id="KW-0732">Signal</keyword>
<dbReference type="EMBL" id="CP017478">
    <property type="protein sequence ID" value="AOW20531.1"/>
    <property type="molecule type" value="Genomic_DNA"/>
</dbReference>
<keyword evidence="3" id="KW-1185">Reference proteome</keyword>
<sequence length="374" mass="43408">MKKATLLLFLLLICQVFSQQENITDEFTKRKSYIEVEYFYGNILKHQPSIAPIISGHPDGFILSWNKKTLGNKEWQHQYNFPDYGFSFGYQDYKSEIVGKLYSLYGHYNFYFFNKNNKNQLVLRTGIGLAYNTNPYDKVTNNKNISFGTHLNSSTYFKLFYQRERIVENLGLNAGITFVHASNSNVKSPNTGVNTFGVTLGLNYNIDNETYIYPERIIEKKLKEPLKYNFVFRGGLNESELIGSGIKPFYVLSAYADKRLNRKSSIQVGTDFFISPFLKDFIEYWRINYPEKDSGTSTDSNRIGIFVGHELFLNKLSIITQVGYYVHYPFPYEVRYYERLGIKRYFGDKFYGIVSLKAHAANAETVEFGIGIRL</sequence>
<reference evidence="2 3" key="1">
    <citation type="submission" date="2016-10" db="EMBL/GenBank/DDBJ databases">
        <title>Lutibacter sp. LPB0138, isolated from marine gastropod.</title>
        <authorList>
            <person name="Kim E."/>
            <person name="Yi H."/>
        </authorList>
    </citation>
    <scope>NUCLEOTIDE SEQUENCE [LARGE SCALE GENOMIC DNA]</scope>
    <source>
        <strain evidence="2 3">LPB0138</strain>
    </source>
</reference>
<dbReference type="OrthoDB" id="627554at2"/>
<dbReference type="AlphaFoldDB" id="A0A1D8P7K1"/>
<feature type="chain" id="PRO_5009110869" evidence="1">
    <location>
        <begin position="19"/>
        <end position="374"/>
    </location>
</feature>
<dbReference type="InterPro" id="IPR018550">
    <property type="entry name" value="Lipid-A_deacylase-rel"/>
</dbReference>
<dbReference type="RefSeq" id="WP_070236674.1">
    <property type="nucleotide sequence ID" value="NZ_CP017478.1"/>
</dbReference>
<accession>A0A1D8P7K1</accession>
<evidence type="ECO:0000313" key="2">
    <source>
        <dbReference type="EMBL" id="AOW20531.1"/>
    </source>
</evidence>
<evidence type="ECO:0000313" key="3">
    <source>
        <dbReference type="Proteomes" id="UP000176050"/>
    </source>
</evidence>
<dbReference type="Pfam" id="PF09411">
    <property type="entry name" value="PagL"/>
    <property type="match status" value="1"/>
</dbReference>
<protein>
    <submittedName>
        <fullName evidence="2">Deacylase</fullName>
    </submittedName>
</protein>
<dbReference type="KEGG" id="lul:LPB138_07505"/>
<evidence type="ECO:0000256" key="1">
    <source>
        <dbReference type="SAM" id="SignalP"/>
    </source>
</evidence>
<gene>
    <name evidence="2" type="ORF">LPB138_07505</name>
</gene>
<feature type="signal peptide" evidence="1">
    <location>
        <begin position="1"/>
        <end position="18"/>
    </location>
</feature>
<dbReference type="Gene3D" id="2.40.160.20">
    <property type="match status" value="1"/>
</dbReference>
<proteinExistence type="predicted"/>
<organism evidence="2 3">
    <name type="scientific">Urechidicola croceus</name>
    <dbReference type="NCBI Taxonomy" id="1850246"/>
    <lineage>
        <taxon>Bacteria</taxon>
        <taxon>Pseudomonadati</taxon>
        <taxon>Bacteroidota</taxon>
        <taxon>Flavobacteriia</taxon>
        <taxon>Flavobacteriales</taxon>
        <taxon>Flavobacteriaceae</taxon>
        <taxon>Urechidicola</taxon>
    </lineage>
</organism>
<dbReference type="STRING" id="1850246.LPB138_07505"/>